<dbReference type="Pfam" id="PF01355">
    <property type="entry name" value="HIPIP"/>
    <property type="match status" value="1"/>
</dbReference>
<dbReference type="GO" id="GO:0009055">
    <property type="term" value="F:electron transfer activity"/>
    <property type="evidence" value="ECO:0007669"/>
    <property type="project" value="InterPro"/>
</dbReference>
<dbReference type="Proteomes" id="UP000075320">
    <property type="component" value="Unassembled WGS sequence"/>
</dbReference>
<dbReference type="GO" id="GO:0051539">
    <property type="term" value="F:4 iron, 4 sulfur cluster binding"/>
    <property type="evidence" value="ECO:0007669"/>
    <property type="project" value="UniProtKB-KW"/>
</dbReference>
<evidence type="ECO:0000256" key="1">
    <source>
        <dbReference type="ARBA" id="ARBA00022448"/>
    </source>
</evidence>
<evidence type="ECO:0000256" key="2">
    <source>
        <dbReference type="ARBA" id="ARBA00022485"/>
    </source>
</evidence>
<dbReference type="InterPro" id="IPR019546">
    <property type="entry name" value="TAT_signal_bac_arc"/>
</dbReference>
<keyword evidence="6" id="KW-0411">Iron-sulfur</keyword>
<evidence type="ECO:0000256" key="6">
    <source>
        <dbReference type="ARBA" id="ARBA00023014"/>
    </source>
</evidence>
<dbReference type="InterPro" id="IPR006311">
    <property type="entry name" value="TAT_signal"/>
</dbReference>
<dbReference type="InterPro" id="IPR000170">
    <property type="entry name" value="High_potential_FeS_prot"/>
</dbReference>
<evidence type="ECO:0000256" key="5">
    <source>
        <dbReference type="ARBA" id="ARBA00023004"/>
    </source>
</evidence>
<gene>
    <name evidence="8" type="ORF">AZI86_09730</name>
</gene>
<reference evidence="8 9" key="1">
    <citation type="submission" date="2016-03" db="EMBL/GenBank/DDBJ databases">
        <authorList>
            <person name="Ploux O."/>
        </authorList>
    </citation>
    <scope>NUCLEOTIDE SEQUENCE [LARGE SCALE GENOMIC DNA]</scope>
    <source>
        <strain evidence="8 9">R0</strain>
    </source>
</reference>
<evidence type="ECO:0000256" key="3">
    <source>
        <dbReference type="ARBA" id="ARBA00022723"/>
    </source>
</evidence>
<dbReference type="PROSITE" id="PS51318">
    <property type="entry name" value="TAT"/>
    <property type="match status" value="1"/>
</dbReference>
<dbReference type="NCBIfam" id="TIGR01409">
    <property type="entry name" value="TAT_signal_seq"/>
    <property type="match status" value="1"/>
</dbReference>
<comment type="caution">
    <text evidence="8">The sequence shown here is derived from an EMBL/GenBank/DDBJ whole genome shotgun (WGS) entry which is preliminary data.</text>
</comment>
<evidence type="ECO:0000313" key="9">
    <source>
        <dbReference type="Proteomes" id="UP000075320"/>
    </source>
</evidence>
<sequence>MKSISRRAFFKNAAIVVGGITAFNFVGPSRAEAQASKGVIPLLIPGDSTAKAVKYVEDYKKVPASKGNHCANCAFYAKKEIRAGKEVGTCLIFAGKYVLADAYCASWAKKS</sequence>
<keyword evidence="3" id="KW-0479">Metal-binding</keyword>
<protein>
    <recommendedName>
        <fullName evidence="7">High potential iron-sulfur proteins family profile domain-containing protein</fullName>
    </recommendedName>
</protein>
<dbReference type="GO" id="GO:0019646">
    <property type="term" value="P:aerobic electron transport chain"/>
    <property type="evidence" value="ECO:0007669"/>
    <property type="project" value="InterPro"/>
</dbReference>
<dbReference type="PROSITE" id="PS51373">
    <property type="entry name" value="HIPIP"/>
    <property type="match status" value="1"/>
</dbReference>
<evidence type="ECO:0000259" key="7">
    <source>
        <dbReference type="PROSITE" id="PS51373"/>
    </source>
</evidence>
<keyword evidence="2" id="KW-0004">4Fe-4S</keyword>
<evidence type="ECO:0000256" key="4">
    <source>
        <dbReference type="ARBA" id="ARBA00022982"/>
    </source>
</evidence>
<dbReference type="RefSeq" id="WP_061834848.1">
    <property type="nucleotide sequence ID" value="NZ_LUKE01000001.1"/>
</dbReference>
<dbReference type="EMBL" id="LUKE01000001">
    <property type="protein sequence ID" value="KYG67273.1"/>
    <property type="molecule type" value="Genomic_DNA"/>
</dbReference>
<dbReference type="SUPFAM" id="SSF57652">
    <property type="entry name" value="HIPIP (high potential iron protein)"/>
    <property type="match status" value="1"/>
</dbReference>
<dbReference type="InterPro" id="IPR036369">
    <property type="entry name" value="HIPIP_sf"/>
</dbReference>
<keyword evidence="4" id="KW-0249">Electron transport</keyword>
<keyword evidence="5" id="KW-0408">Iron</keyword>
<feature type="domain" description="High potential iron-sulfur proteins family profile" evidence="7">
    <location>
        <begin position="37"/>
        <end position="111"/>
    </location>
</feature>
<proteinExistence type="predicted"/>
<dbReference type="Gene3D" id="4.10.490.10">
    <property type="entry name" value="High potential iron-sulphur protein"/>
    <property type="match status" value="1"/>
</dbReference>
<evidence type="ECO:0000313" key="8">
    <source>
        <dbReference type="EMBL" id="KYG67273.1"/>
    </source>
</evidence>
<dbReference type="AlphaFoldDB" id="A0A150WRY0"/>
<dbReference type="GO" id="GO:0046872">
    <property type="term" value="F:metal ion binding"/>
    <property type="evidence" value="ECO:0007669"/>
    <property type="project" value="UniProtKB-KW"/>
</dbReference>
<keyword evidence="9" id="KW-1185">Reference proteome</keyword>
<accession>A0A150WRY0</accession>
<organism evidence="8 9">
    <name type="scientific">Bdellovibrio bacteriovorus</name>
    <dbReference type="NCBI Taxonomy" id="959"/>
    <lineage>
        <taxon>Bacteria</taxon>
        <taxon>Pseudomonadati</taxon>
        <taxon>Bdellovibrionota</taxon>
        <taxon>Bdellovibrionia</taxon>
        <taxon>Bdellovibrionales</taxon>
        <taxon>Pseudobdellovibrionaceae</taxon>
        <taxon>Bdellovibrio</taxon>
    </lineage>
</organism>
<dbReference type="OrthoDB" id="5294874at2"/>
<keyword evidence="1" id="KW-0813">Transport</keyword>
<name>A0A150WRY0_BDEBC</name>